<reference evidence="1 2" key="1">
    <citation type="submission" date="2023-03" db="EMBL/GenBank/DDBJ databases">
        <title>Bacillus Genome Sequencing.</title>
        <authorList>
            <person name="Dunlap C."/>
        </authorList>
    </citation>
    <scope>NUCLEOTIDE SEQUENCE [LARGE SCALE GENOMIC DNA]</scope>
    <source>
        <strain evidence="1 2">B-41290</strain>
    </source>
</reference>
<organism evidence="1 2">
    <name type="scientific">Peribacillus castrilensis</name>
    <dbReference type="NCBI Taxonomy" id="2897690"/>
    <lineage>
        <taxon>Bacteria</taxon>
        <taxon>Bacillati</taxon>
        <taxon>Bacillota</taxon>
        <taxon>Bacilli</taxon>
        <taxon>Bacillales</taxon>
        <taxon>Bacillaceae</taxon>
        <taxon>Peribacillus</taxon>
    </lineage>
</organism>
<evidence type="ECO:0000313" key="1">
    <source>
        <dbReference type="EMBL" id="MEC0273892.1"/>
    </source>
</evidence>
<gene>
    <name evidence="1" type="ORF">P4706_12615</name>
</gene>
<name>A0AAW9NGY3_9BACI</name>
<dbReference type="EMBL" id="JARNBH010000012">
    <property type="protein sequence ID" value="MEC0273892.1"/>
    <property type="molecule type" value="Genomic_DNA"/>
</dbReference>
<dbReference type="AlphaFoldDB" id="A0AAW9NGY3"/>
<proteinExistence type="predicted"/>
<protein>
    <recommendedName>
        <fullName evidence="3">IDEAL domain-containing protein</fullName>
    </recommendedName>
</protein>
<dbReference type="RefSeq" id="WP_367406967.1">
    <property type="nucleotide sequence ID" value="NZ_JARNBH010000012.1"/>
</dbReference>
<keyword evidence="2" id="KW-1185">Reference proteome</keyword>
<accession>A0AAW9NGY3</accession>
<comment type="caution">
    <text evidence="1">The sequence shown here is derived from an EMBL/GenBank/DDBJ whole genome shotgun (WGS) entry which is preliminary data.</text>
</comment>
<evidence type="ECO:0000313" key="2">
    <source>
        <dbReference type="Proteomes" id="UP001307168"/>
    </source>
</evidence>
<evidence type="ECO:0008006" key="3">
    <source>
        <dbReference type="Google" id="ProtNLM"/>
    </source>
</evidence>
<sequence length="69" mass="8196">MENVIKNYESLLLDYSEASRIALETGQKRLLAFVLEKLEEFERSFIQTFSFERLMELQFEFNSRGLLIA</sequence>
<dbReference type="Proteomes" id="UP001307168">
    <property type="component" value="Unassembled WGS sequence"/>
</dbReference>